<accession>A0AA36UVS6</accession>
<gene>
    <name evidence="1" type="ORF">GHY86_24190</name>
</gene>
<dbReference type="AlphaFoldDB" id="A0AA36UVS6"/>
<evidence type="ECO:0000313" key="2">
    <source>
        <dbReference type="Proteomes" id="UP000714625"/>
    </source>
</evidence>
<protein>
    <submittedName>
        <fullName evidence="1">Uncharacterized protein</fullName>
    </submittedName>
</protein>
<dbReference type="RefSeq" id="WP_053307317.1">
    <property type="nucleotide sequence ID" value="NZ_CP046812.1"/>
</dbReference>
<sequence length="312" mass="36050">MLGGKKLVRHEMWRHEYRSHRYMEFLSKIELEDRTKQIISNMTILSSEGKIGLHGTNQHGTYWLQVWTHALEEFAIRYGPYPNGFTDGSMSNAEIVKASFPEPPKAATVLEQAGGFSEGAICKFGKYEHLDGMFNKGHIRIAPASYYKDPSLNNAIRDDELSFEVQTRADGLIFEDLQGVKIPAFGQVKFKLESNTNYYVHCFASKYTYREYDDFDADCCIVIDKPRELFQKMMKAVKKVKPDFKGFASPVKYLDPLNVSPEDVNVFLAKHFKYSYQNEVRTIWLPEEPRMQLEPFFINVGPMASYARMVRI</sequence>
<reference evidence="1" key="1">
    <citation type="submission" date="2019-11" db="EMBL/GenBank/DDBJ databases">
        <authorList>
            <consortium name="PulseNet: The National Subtyping Network for Foodborne Disease Surveillance"/>
            <person name="Tarr C.L."/>
            <person name="Trees E."/>
            <person name="Katz L.S."/>
            <person name="Carleton-Romer H.A."/>
            <person name="Stroika S."/>
            <person name="Kucerova Z."/>
            <person name="Roache K.F."/>
            <person name="Sabol A.L."/>
            <person name="Besser J."/>
            <person name="Gerner-Smidt P."/>
        </authorList>
    </citation>
    <scope>NUCLEOTIDE SEQUENCE</scope>
    <source>
        <strain evidence="1">PNUSAV001129</strain>
    </source>
</reference>
<organism evidence="1 2">
    <name type="scientific">Vibrio alginolyticus</name>
    <dbReference type="NCBI Taxonomy" id="663"/>
    <lineage>
        <taxon>Bacteria</taxon>
        <taxon>Pseudomonadati</taxon>
        <taxon>Pseudomonadota</taxon>
        <taxon>Gammaproteobacteria</taxon>
        <taxon>Vibrionales</taxon>
        <taxon>Vibrionaceae</taxon>
        <taxon>Vibrio</taxon>
    </lineage>
</organism>
<evidence type="ECO:0000313" key="1">
    <source>
        <dbReference type="EMBL" id="EGQ9138202.1"/>
    </source>
</evidence>
<comment type="caution">
    <text evidence="1">The sequence shown here is derived from an EMBL/GenBank/DDBJ whole genome shotgun (WGS) entry which is preliminary data.</text>
</comment>
<dbReference type="Proteomes" id="UP000714625">
    <property type="component" value="Unassembled WGS sequence"/>
</dbReference>
<proteinExistence type="predicted"/>
<dbReference type="EMBL" id="AAXMUW010000110">
    <property type="protein sequence ID" value="EGQ9138202.1"/>
    <property type="molecule type" value="Genomic_DNA"/>
</dbReference>
<name>A0AA36UVS6_VIBAL</name>